<dbReference type="PANTHER" id="PTHR24366">
    <property type="entry name" value="IG(IMMUNOGLOBULIN) AND LRR(LEUCINE RICH REPEAT) DOMAINS"/>
    <property type="match status" value="1"/>
</dbReference>
<keyword evidence="4" id="KW-1185">Reference proteome</keyword>
<dbReference type="Gene3D" id="3.80.10.10">
    <property type="entry name" value="Ribonuclease Inhibitor"/>
    <property type="match status" value="1"/>
</dbReference>
<reference evidence="3" key="1">
    <citation type="submission" date="2020-07" db="EMBL/GenBank/DDBJ databases">
        <title>Multicomponent nature underlies the extraordinary mechanical properties of spider dragline silk.</title>
        <authorList>
            <person name="Kono N."/>
            <person name="Nakamura H."/>
            <person name="Mori M."/>
            <person name="Yoshida Y."/>
            <person name="Ohtoshi R."/>
            <person name="Malay A.D."/>
            <person name="Moran D.A.P."/>
            <person name="Tomita M."/>
            <person name="Numata K."/>
            <person name="Arakawa K."/>
        </authorList>
    </citation>
    <scope>NUCLEOTIDE SEQUENCE</scope>
</reference>
<dbReference type="PROSITE" id="PS51450">
    <property type="entry name" value="LRR"/>
    <property type="match status" value="2"/>
</dbReference>
<dbReference type="PANTHER" id="PTHR24366:SF96">
    <property type="entry name" value="LEUCINE RICH REPEAT CONTAINING 53"/>
    <property type="match status" value="1"/>
</dbReference>
<dbReference type="SMART" id="SM00369">
    <property type="entry name" value="LRR_TYP"/>
    <property type="match status" value="4"/>
</dbReference>
<sequence length="320" mass="37132">MKIDRFILYDSFWEAHGTGDSENQTTLPPYWLTLLKITEFQIYDTALSSNFACHPILSCKNTMTNRFIVVNSSTSEKFDSLCNTGKGNVYPWIACMNNLMYFQYSHGKLTSLKNWFPREMKNLLVVNLTHNYIKTIDSTGFFDKLINLTTLDLSHNLIEYFDFFFKEMKLKLLDLSWNHIKTIDEKQFAQLTRLKSLNLANNYIVDLNEKSWKSSPESLKYIGLTGNPIICSCNVRWINATTIFANATIKGTCSSKRHKELPIRSANQLLLILEYSEALIKSSNVPVHPCSYFLDFCFGRIFMSFENGYLPMYLCEYSYT</sequence>
<evidence type="ECO:0000256" key="1">
    <source>
        <dbReference type="ARBA" id="ARBA00022614"/>
    </source>
</evidence>
<dbReference type="InterPro" id="IPR003591">
    <property type="entry name" value="Leu-rich_rpt_typical-subtyp"/>
</dbReference>
<dbReference type="EMBL" id="BMAO01024186">
    <property type="protein sequence ID" value="GFQ93664.1"/>
    <property type="molecule type" value="Genomic_DNA"/>
</dbReference>
<dbReference type="Proteomes" id="UP000887116">
    <property type="component" value="Unassembled WGS sequence"/>
</dbReference>
<protein>
    <submittedName>
        <fullName evidence="3">Uncharacterized protein</fullName>
    </submittedName>
</protein>
<dbReference type="SUPFAM" id="SSF52075">
    <property type="entry name" value="Outer arm dynein light chain 1"/>
    <property type="match status" value="1"/>
</dbReference>
<accession>A0A8X6L244</accession>
<proteinExistence type="predicted"/>
<dbReference type="Pfam" id="PF13855">
    <property type="entry name" value="LRR_8"/>
    <property type="match status" value="2"/>
</dbReference>
<organism evidence="3 4">
    <name type="scientific">Trichonephila clavata</name>
    <name type="common">Joro spider</name>
    <name type="synonym">Nephila clavata</name>
    <dbReference type="NCBI Taxonomy" id="2740835"/>
    <lineage>
        <taxon>Eukaryota</taxon>
        <taxon>Metazoa</taxon>
        <taxon>Ecdysozoa</taxon>
        <taxon>Arthropoda</taxon>
        <taxon>Chelicerata</taxon>
        <taxon>Arachnida</taxon>
        <taxon>Araneae</taxon>
        <taxon>Araneomorphae</taxon>
        <taxon>Entelegynae</taxon>
        <taxon>Araneoidea</taxon>
        <taxon>Nephilidae</taxon>
        <taxon>Trichonephila</taxon>
    </lineage>
</organism>
<name>A0A8X6L244_TRICU</name>
<keyword evidence="2" id="KW-0677">Repeat</keyword>
<dbReference type="AlphaFoldDB" id="A0A8X6L244"/>
<evidence type="ECO:0000313" key="4">
    <source>
        <dbReference type="Proteomes" id="UP000887116"/>
    </source>
</evidence>
<evidence type="ECO:0000256" key="2">
    <source>
        <dbReference type="ARBA" id="ARBA00022737"/>
    </source>
</evidence>
<evidence type="ECO:0000313" key="3">
    <source>
        <dbReference type="EMBL" id="GFQ93664.1"/>
    </source>
</evidence>
<dbReference type="InterPro" id="IPR032675">
    <property type="entry name" value="LRR_dom_sf"/>
</dbReference>
<keyword evidence="1" id="KW-0433">Leucine-rich repeat</keyword>
<dbReference type="OrthoDB" id="6515702at2759"/>
<dbReference type="InterPro" id="IPR001611">
    <property type="entry name" value="Leu-rich_rpt"/>
</dbReference>
<comment type="caution">
    <text evidence="3">The sequence shown here is derived from an EMBL/GenBank/DDBJ whole genome shotgun (WGS) entry which is preliminary data.</text>
</comment>
<gene>
    <name evidence="3" type="primary">AVEN_23684_1</name>
    <name evidence="3" type="ORF">TNCT_689201</name>
</gene>